<feature type="domain" description="Carrier" evidence="10">
    <location>
        <begin position="1216"/>
        <end position="1290"/>
    </location>
</feature>
<dbReference type="Gene3D" id="1.10.1200.10">
    <property type="entry name" value="ACP-like"/>
    <property type="match status" value="2"/>
</dbReference>
<comment type="cofactor">
    <cofactor evidence="1">
        <name>pantetheine 4'-phosphate</name>
        <dbReference type="ChEBI" id="CHEBI:47942"/>
    </cofactor>
</comment>
<dbReference type="InterPro" id="IPR023213">
    <property type="entry name" value="CAT-like_dom_sf"/>
</dbReference>
<comment type="caution">
    <text evidence="11">The sequence shown here is derived from an EMBL/GenBank/DDBJ whole genome shotgun (WGS) entry which is preliminary data.</text>
</comment>
<organism evidence="11 12">
    <name type="scientific">Micromonospora fulviviridis</name>
    <dbReference type="NCBI Taxonomy" id="47860"/>
    <lineage>
        <taxon>Bacteria</taxon>
        <taxon>Bacillati</taxon>
        <taxon>Actinomycetota</taxon>
        <taxon>Actinomycetes</taxon>
        <taxon>Micromonosporales</taxon>
        <taxon>Micromonosporaceae</taxon>
        <taxon>Micromonospora</taxon>
    </lineage>
</organism>
<dbReference type="InterPro" id="IPR001242">
    <property type="entry name" value="Condensation_dom"/>
</dbReference>
<dbReference type="Gene3D" id="3.40.50.12780">
    <property type="entry name" value="N-terminal domain of ligase-like"/>
    <property type="match status" value="1"/>
</dbReference>
<dbReference type="InterPro" id="IPR009081">
    <property type="entry name" value="PP-bd_ACP"/>
</dbReference>
<dbReference type="PANTHER" id="PTHR45527">
    <property type="entry name" value="NONRIBOSOMAL PEPTIDE SYNTHETASE"/>
    <property type="match status" value="1"/>
</dbReference>
<dbReference type="SMART" id="SM00823">
    <property type="entry name" value="PKS_PP"/>
    <property type="match status" value="2"/>
</dbReference>
<keyword evidence="7" id="KW-0436">Ligase</keyword>
<dbReference type="Proteomes" id="UP001550348">
    <property type="component" value="Unassembled WGS sequence"/>
</dbReference>
<dbReference type="SMART" id="SM01294">
    <property type="entry name" value="PKS_PP_betabranch"/>
    <property type="match status" value="1"/>
</dbReference>
<evidence type="ECO:0000256" key="4">
    <source>
        <dbReference type="ARBA" id="ARBA00016743"/>
    </source>
</evidence>
<evidence type="ECO:0000256" key="9">
    <source>
        <dbReference type="SAM" id="MobiDB-lite"/>
    </source>
</evidence>
<dbReference type="SUPFAM" id="SSF52777">
    <property type="entry name" value="CoA-dependent acyltransferases"/>
    <property type="match status" value="2"/>
</dbReference>
<name>A0ABV2VQV4_9ACTN</name>
<gene>
    <name evidence="11" type="ORF">ABZ071_25360</name>
</gene>
<evidence type="ECO:0000256" key="5">
    <source>
        <dbReference type="ARBA" id="ARBA00022450"/>
    </source>
</evidence>
<dbReference type="InterPro" id="IPR020806">
    <property type="entry name" value="PKS_PP-bd"/>
</dbReference>
<comment type="pathway">
    <text evidence="2">Siderophore biosynthesis; mycobactin biosynthesis.</text>
</comment>
<dbReference type="Pfam" id="PF13193">
    <property type="entry name" value="AMP-binding_C"/>
    <property type="match status" value="1"/>
</dbReference>
<accession>A0ABV2VQV4</accession>
<dbReference type="InterPro" id="IPR057737">
    <property type="entry name" value="Condensation_MtbB-like"/>
</dbReference>
<feature type="domain" description="Carrier" evidence="10">
    <location>
        <begin position="56"/>
        <end position="130"/>
    </location>
</feature>
<dbReference type="NCBIfam" id="TIGR01733">
    <property type="entry name" value="AA-adenyl-dom"/>
    <property type="match status" value="1"/>
</dbReference>
<evidence type="ECO:0000256" key="2">
    <source>
        <dbReference type="ARBA" id="ARBA00005102"/>
    </source>
</evidence>
<evidence type="ECO:0000256" key="1">
    <source>
        <dbReference type="ARBA" id="ARBA00001957"/>
    </source>
</evidence>
<evidence type="ECO:0000313" key="11">
    <source>
        <dbReference type="EMBL" id="MEU0155176.1"/>
    </source>
</evidence>
<dbReference type="InterPro" id="IPR042099">
    <property type="entry name" value="ANL_N_sf"/>
</dbReference>
<keyword evidence="6" id="KW-0597">Phosphoprotein</keyword>
<dbReference type="InterPro" id="IPR025110">
    <property type="entry name" value="AMP-bd_C"/>
</dbReference>
<evidence type="ECO:0000256" key="6">
    <source>
        <dbReference type="ARBA" id="ARBA00022553"/>
    </source>
</evidence>
<keyword evidence="12" id="KW-1185">Reference proteome</keyword>
<comment type="similarity">
    <text evidence="3">Belongs to the ATP-dependent AMP-binding enzyme family. MbtB subfamily.</text>
</comment>
<dbReference type="Gene3D" id="3.30.559.30">
    <property type="entry name" value="Nonribosomal peptide synthetase, condensation domain"/>
    <property type="match status" value="1"/>
</dbReference>
<keyword evidence="5" id="KW-0596">Phosphopantetheine</keyword>
<dbReference type="Gene3D" id="3.30.559.10">
    <property type="entry name" value="Chloramphenicol acetyltransferase-like domain"/>
    <property type="match status" value="1"/>
</dbReference>
<sequence>MVGRNGSPVIHEDGNHFHKLQPRSTRYWKSLSFSCCTTGSEPREGRRMTASRTSPIDGQNEVTACLAEILDLDPEDIDPDRKLTELGLDSFAAVRLRRRLLDDLGVDLPLTAFLNGATPGTVAAAVTADAAGGTEPFPLTPIQTAYLLGRDPSLPLGGVATHFYFEYDRRPGTAPEADLEALEQAWNRLVDHHPMLRLVIDDEARQQVLPEVPLYRIPVTDLRNAALADAEREAEGMRAALSHRPPAVDRWPLFDIRAALLPDGRTRLFVGMDIIALDMAGWMQLMREWGRITADPGLILPAPATTFAAALARRAQDPAEAARRARGREYWQVRAAALPPGPALPWRASAQELGTPRFTRHAAELTATEWSQLRSRASTHGVSATAVLLAALATVLGRWGATGPFCLNTTLFDRPDDEDLQSVVGDFTTTVLTECAPPDLSGDGGFARYAATINHRFWTDLDHRSISAVEVLRGRGDGGLTPAYPVVFTSGLGLSATEHSPTAWLGDEVFGVSQTPQILIDHIVWEDGGRLRVAWDVVDGCLPEGFAPGIRDAHLWLLRRLAGEERAWTDPAFGWDPSFRPDEPLDVSPFGDCGPLIDDPLRAAAHRAPHDVALLHGDAAVSHGELAERVRATASVLAGHGLGPGDMVAVAAPKGIAQIVATLGVTASGAGYVPVEPSWPAARIASVCAQAGIRHALVTGMAPASWPDTVEVHPLGDDGVPAGGGDAEPRTPQAGDLAYAIFTSGSTGRPKGVAVEHRQVRTTLDDMADRFLLDSRDRVLALSALSFDLSVYDVFGVLGAGGAMVLPDADRQRDPGYWLELMRRHRVSVWNTAPALLEMLVEYAEIEPAAATSALSTLRLVLLSGDWIPVTLPDRVRSLAPHARIISLGGATEASIWSICHPIDVVDPAWPSIPYGRALRGQSFHILDSEGRPCPVGETGELFIGGDGVAAGYLGDPEQTAQRFTTHPVLRRRTYRTGDLGRWRYDGTIEFLGRVDRQVKIRGHRIELGEIEAVLSRAPGVRRCVARSVPGPDGGARLVAYVATGDGETPVADQELITRLREYLPEYMIPCRFVHLAALPVTANGKVDHDRLDNPFRPHASAPEKAAEPPVTVQQAPPEAPTAPPATGEDLTALLVDAARSGLDVRVKVGAGRLDVVSALRTATELAGAARALGGSYRVVPELDGEAVLGLQITADAVPAPTVTDQPVAATTDTTTPDPATEQLIAAVFAELLDTPIDVTKPFFDLGATSLTLIRAHRRLTQRLGVPLAMVDMFTRPTVRDLARLIADHRHPAARSRERPFAVAPGHDRAAGRRAARALAARTTL</sequence>
<evidence type="ECO:0000259" key="10">
    <source>
        <dbReference type="PROSITE" id="PS50075"/>
    </source>
</evidence>
<dbReference type="CDD" id="cd12114">
    <property type="entry name" value="A_NRPS_TlmIV_like"/>
    <property type="match status" value="1"/>
</dbReference>
<evidence type="ECO:0000256" key="7">
    <source>
        <dbReference type="ARBA" id="ARBA00022598"/>
    </source>
</evidence>
<proteinExistence type="inferred from homology"/>
<evidence type="ECO:0000313" key="12">
    <source>
        <dbReference type="Proteomes" id="UP001550348"/>
    </source>
</evidence>
<dbReference type="RefSeq" id="WP_355666792.1">
    <property type="nucleotide sequence ID" value="NZ_JBEXRX010000096.1"/>
</dbReference>
<dbReference type="SUPFAM" id="SSF47336">
    <property type="entry name" value="ACP-like"/>
    <property type="match status" value="2"/>
</dbReference>
<reference evidence="11 12" key="1">
    <citation type="submission" date="2024-06" db="EMBL/GenBank/DDBJ databases">
        <title>The Natural Products Discovery Center: Release of the First 8490 Sequenced Strains for Exploring Actinobacteria Biosynthetic Diversity.</title>
        <authorList>
            <person name="Kalkreuter E."/>
            <person name="Kautsar S.A."/>
            <person name="Yang D."/>
            <person name="Bader C.D."/>
            <person name="Teijaro C.N."/>
            <person name="Fluegel L."/>
            <person name="Davis C.M."/>
            <person name="Simpson J.R."/>
            <person name="Lauterbach L."/>
            <person name="Steele A.D."/>
            <person name="Gui C."/>
            <person name="Meng S."/>
            <person name="Li G."/>
            <person name="Viehrig K."/>
            <person name="Ye F."/>
            <person name="Su P."/>
            <person name="Kiefer A.F."/>
            <person name="Nichols A."/>
            <person name="Cepeda A.J."/>
            <person name="Yan W."/>
            <person name="Fan B."/>
            <person name="Jiang Y."/>
            <person name="Adhikari A."/>
            <person name="Zheng C.-J."/>
            <person name="Schuster L."/>
            <person name="Cowan T.M."/>
            <person name="Smanski M.J."/>
            <person name="Chevrette M.G."/>
            <person name="De Carvalho L.P.S."/>
            <person name="Shen B."/>
        </authorList>
    </citation>
    <scope>NUCLEOTIDE SEQUENCE [LARGE SCALE GENOMIC DNA]</scope>
    <source>
        <strain evidence="11 12">NPDC006286</strain>
    </source>
</reference>
<protein>
    <recommendedName>
        <fullName evidence="4">Phenyloxazoline synthase MbtB</fullName>
    </recommendedName>
    <alternativeName>
        <fullName evidence="8">Mycobactin synthetase protein B</fullName>
    </alternativeName>
</protein>
<dbReference type="Pfam" id="PF00668">
    <property type="entry name" value="Condensation"/>
    <property type="match status" value="1"/>
</dbReference>
<dbReference type="InterPro" id="IPR000873">
    <property type="entry name" value="AMP-dep_synth/lig_dom"/>
</dbReference>
<dbReference type="InterPro" id="IPR010071">
    <property type="entry name" value="AA_adenyl_dom"/>
</dbReference>
<dbReference type="PROSITE" id="PS50075">
    <property type="entry name" value="CARRIER"/>
    <property type="match status" value="2"/>
</dbReference>
<evidence type="ECO:0000256" key="8">
    <source>
        <dbReference type="ARBA" id="ARBA00033440"/>
    </source>
</evidence>
<dbReference type="Pfam" id="PF00550">
    <property type="entry name" value="PP-binding"/>
    <property type="match status" value="2"/>
</dbReference>
<dbReference type="SUPFAM" id="SSF56801">
    <property type="entry name" value="Acetyl-CoA synthetase-like"/>
    <property type="match status" value="1"/>
</dbReference>
<evidence type="ECO:0000256" key="3">
    <source>
        <dbReference type="ARBA" id="ARBA00007380"/>
    </source>
</evidence>
<dbReference type="Pfam" id="PF00501">
    <property type="entry name" value="AMP-binding"/>
    <property type="match status" value="1"/>
</dbReference>
<dbReference type="EMBL" id="JBEXRX010000096">
    <property type="protein sequence ID" value="MEU0155176.1"/>
    <property type="molecule type" value="Genomic_DNA"/>
</dbReference>
<dbReference type="InterPro" id="IPR036736">
    <property type="entry name" value="ACP-like_sf"/>
</dbReference>
<dbReference type="PANTHER" id="PTHR45527:SF10">
    <property type="entry name" value="PYOCHELIN SYNTHASE PCHF"/>
    <property type="match status" value="1"/>
</dbReference>
<dbReference type="CDD" id="cd19535">
    <property type="entry name" value="Cyc_NRPS"/>
    <property type="match status" value="1"/>
</dbReference>
<dbReference type="InterPro" id="IPR045851">
    <property type="entry name" value="AMP-bd_C_sf"/>
</dbReference>
<feature type="region of interest" description="Disordered" evidence="9">
    <location>
        <begin position="1090"/>
        <end position="1125"/>
    </location>
</feature>
<dbReference type="Gene3D" id="3.30.300.30">
    <property type="match status" value="1"/>
</dbReference>